<accession>A0A0A8Z3B8</accession>
<sequence>MVRCGRAWRRRLGSERGSATTARMSGGRVAGQEARDGSRWFPSSKLLNKELGLDSVAATTILQWRSWSILEASN</sequence>
<evidence type="ECO:0000313" key="2">
    <source>
        <dbReference type="EMBL" id="JAD33296.1"/>
    </source>
</evidence>
<reference evidence="2" key="2">
    <citation type="journal article" date="2015" name="Data Brief">
        <title>Shoot transcriptome of the giant reed, Arundo donax.</title>
        <authorList>
            <person name="Barrero R.A."/>
            <person name="Guerrero F.D."/>
            <person name="Moolhuijzen P."/>
            <person name="Goolsby J.A."/>
            <person name="Tidwell J."/>
            <person name="Bellgard S.E."/>
            <person name="Bellgard M.I."/>
        </authorList>
    </citation>
    <scope>NUCLEOTIDE SEQUENCE</scope>
    <source>
        <tissue evidence="2">Shoot tissue taken approximately 20 cm above the soil surface</tissue>
    </source>
</reference>
<protein>
    <submittedName>
        <fullName evidence="2">Uncharacterized protein</fullName>
    </submittedName>
</protein>
<dbReference type="EMBL" id="GBRH01264599">
    <property type="protein sequence ID" value="JAD33296.1"/>
    <property type="molecule type" value="Transcribed_RNA"/>
</dbReference>
<name>A0A0A8Z3B8_ARUDO</name>
<proteinExistence type="predicted"/>
<reference evidence="2" key="1">
    <citation type="submission" date="2014-09" db="EMBL/GenBank/DDBJ databases">
        <authorList>
            <person name="Magalhaes I.L.F."/>
            <person name="Oliveira U."/>
            <person name="Santos F.R."/>
            <person name="Vidigal T.H.D.A."/>
            <person name="Brescovit A.D."/>
            <person name="Santos A.J."/>
        </authorList>
    </citation>
    <scope>NUCLEOTIDE SEQUENCE</scope>
    <source>
        <tissue evidence="2">Shoot tissue taken approximately 20 cm above the soil surface</tissue>
    </source>
</reference>
<organism evidence="2">
    <name type="scientific">Arundo donax</name>
    <name type="common">Giant reed</name>
    <name type="synonym">Donax arundinaceus</name>
    <dbReference type="NCBI Taxonomy" id="35708"/>
    <lineage>
        <taxon>Eukaryota</taxon>
        <taxon>Viridiplantae</taxon>
        <taxon>Streptophyta</taxon>
        <taxon>Embryophyta</taxon>
        <taxon>Tracheophyta</taxon>
        <taxon>Spermatophyta</taxon>
        <taxon>Magnoliopsida</taxon>
        <taxon>Liliopsida</taxon>
        <taxon>Poales</taxon>
        <taxon>Poaceae</taxon>
        <taxon>PACMAD clade</taxon>
        <taxon>Arundinoideae</taxon>
        <taxon>Arundineae</taxon>
        <taxon>Arundo</taxon>
    </lineage>
</organism>
<feature type="region of interest" description="Disordered" evidence="1">
    <location>
        <begin position="11"/>
        <end position="36"/>
    </location>
</feature>
<evidence type="ECO:0000256" key="1">
    <source>
        <dbReference type="SAM" id="MobiDB-lite"/>
    </source>
</evidence>
<dbReference type="AlphaFoldDB" id="A0A0A8Z3B8"/>